<evidence type="ECO:0000256" key="5">
    <source>
        <dbReference type="ARBA" id="ARBA00022729"/>
    </source>
</evidence>
<feature type="domain" description="TonB-dependent receptor plug" evidence="14">
    <location>
        <begin position="50"/>
        <end position="173"/>
    </location>
</feature>
<dbReference type="InterPro" id="IPR012910">
    <property type="entry name" value="Plug_dom"/>
</dbReference>
<dbReference type="EMBL" id="FQYI01000004">
    <property type="protein sequence ID" value="SHI75932.1"/>
    <property type="molecule type" value="Genomic_DNA"/>
</dbReference>
<dbReference type="PROSITE" id="PS52016">
    <property type="entry name" value="TONB_DEPENDENT_REC_3"/>
    <property type="match status" value="1"/>
</dbReference>
<dbReference type="AlphaFoldDB" id="A0A1M6DRT0"/>
<evidence type="ECO:0000256" key="7">
    <source>
        <dbReference type="ARBA" id="ARBA00023136"/>
    </source>
</evidence>
<dbReference type="PANTHER" id="PTHR30069:SF29">
    <property type="entry name" value="HEMOGLOBIN AND HEMOGLOBIN-HAPTOGLOBIN-BINDING PROTEIN 1-RELATED"/>
    <property type="match status" value="1"/>
</dbReference>
<evidence type="ECO:0000256" key="1">
    <source>
        <dbReference type="ARBA" id="ARBA00004571"/>
    </source>
</evidence>
<evidence type="ECO:0000256" key="4">
    <source>
        <dbReference type="ARBA" id="ARBA00022692"/>
    </source>
</evidence>
<comment type="similarity">
    <text evidence="10 11">Belongs to the TonB-dependent receptor family.</text>
</comment>
<dbReference type="STRING" id="1118202.SAMN05443429_10474"/>
<reference evidence="15 16" key="1">
    <citation type="submission" date="2016-11" db="EMBL/GenBank/DDBJ databases">
        <authorList>
            <person name="Jaros S."/>
            <person name="Januszkiewicz K."/>
            <person name="Wedrychowicz H."/>
        </authorList>
    </citation>
    <scope>NUCLEOTIDE SEQUENCE [LARGE SCALE GENOMIC DNA]</scope>
    <source>
        <strain evidence="15 16">DSM 25479</strain>
    </source>
</reference>
<dbReference type="RefSeq" id="WP_073179097.1">
    <property type="nucleotide sequence ID" value="NZ_FQYI01000004.1"/>
</dbReference>
<dbReference type="Pfam" id="PF07715">
    <property type="entry name" value="Plug"/>
    <property type="match status" value="1"/>
</dbReference>
<evidence type="ECO:0000256" key="11">
    <source>
        <dbReference type="RuleBase" id="RU003357"/>
    </source>
</evidence>
<dbReference type="GO" id="GO:0015344">
    <property type="term" value="F:siderophore uptake transmembrane transporter activity"/>
    <property type="evidence" value="ECO:0007669"/>
    <property type="project" value="TreeGrafter"/>
</dbReference>
<dbReference type="Proteomes" id="UP000184335">
    <property type="component" value="Unassembled WGS sequence"/>
</dbReference>
<dbReference type="Pfam" id="PF00593">
    <property type="entry name" value="TonB_dep_Rec_b-barrel"/>
    <property type="match status" value="1"/>
</dbReference>
<evidence type="ECO:0000313" key="15">
    <source>
        <dbReference type="EMBL" id="SHI75932.1"/>
    </source>
</evidence>
<dbReference type="GO" id="GO:0044718">
    <property type="term" value="P:siderophore transmembrane transport"/>
    <property type="evidence" value="ECO:0007669"/>
    <property type="project" value="TreeGrafter"/>
</dbReference>
<dbReference type="InterPro" id="IPR037066">
    <property type="entry name" value="Plug_dom_sf"/>
</dbReference>
<feature type="chain" id="PRO_5012838884" evidence="12">
    <location>
        <begin position="26"/>
        <end position="880"/>
    </location>
</feature>
<gene>
    <name evidence="15" type="ORF">SAMN05443429_10474</name>
</gene>
<dbReference type="InterPro" id="IPR036942">
    <property type="entry name" value="Beta-barrel_TonB_sf"/>
</dbReference>
<dbReference type="InterPro" id="IPR039426">
    <property type="entry name" value="TonB-dep_rcpt-like"/>
</dbReference>
<dbReference type="InterPro" id="IPR010917">
    <property type="entry name" value="TonB_rcpt_CS"/>
</dbReference>
<keyword evidence="8 15" id="KW-0675">Receptor</keyword>
<dbReference type="PROSITE" id="PS01156">
    <property type="entry name" value="TONB_DEPENDENT_REC_2"/>
    <property type="match status" value="1"/>
</dbReference>
<keyword evidence="2 10" id="KW-0813">Transport</keyword>
<dbReference type="InterPro" id="IPR000531">
    <property type="entry name" value="Beta-barrel_TonB"/>
</dbReference>
<organism evidence="15 16">
    <name type="scientific">Cruoricaptor ignavus</name>
    <dbReference type="NCBI Taxonomy" id="1118202"/>
    <lineage>
        <taxon>Bacteria</taxon>
        <taxon>Pseudomonadati</taxon>
        <taxon>Bacteroidota</taxon>
        <taxon>Flavobacteriia</taxon>
        <taxon>Flavobacteriales</taxon>
        <taxon>Weeksellaceae</taxon>
        <taxon>Cruoricaptor</taxon>
    </lineage>
</organism>
<keyword evidence="16" id="KW-1185">Reference proteome</keyword>
<evidence type="ECO:0000256" key="3">
    <source>
        <dbReference type="ARBA" id="ARBA00022452"/>
    </source>
</evidence>
<evidence type="ECO:0000259" key="14">
    <source>
        <dbReference type="Pfam" id="PF07715"/>
    </source>
</evidence>
<evidence type="ECO:0000256" key="6">
    <source>
        <dbReference type="ARBA" id="ARBA00023077"/>
    </source>
</evidence>
<sequence length="880" mass="97223">MKREVQAVKFLLAFGVLIVGENAMAQTKDSIKTRQIDEVVITGQGAAISKRRISNTVTTINSKELEKVPSQRLDAQLSALVPNAQINLSGGQAGSTSIIKARGINSAFLNSTPIIYVDGVRMDNMNTRSAFGTSQASAMSSIADIPMDNIERIEYINGGAATTLYGADAANGVIQIFTKKGSGRGTNYSLLAETGFQTPTADFLYFKRTKDLLFENGYTQKYRFNMNGKSGRDFGYSFSASYLNSSGVQIFKQNENQKIDISTGFRTKLFEGMDYESSFSYVRNEYKHNRNGNLGGYTGLWFTESGASKITGPGFNNRLDDLTDQEFQAIRDYVREAERLQDNAITVNRFFTSQTVKYKPVNSLNIKLTGGLDYRTQKQNIITTNQYLSHTTGKPVTNQGSISNLTRYYLGITGELTAQHTAKARDFSFITTAGAQVFTTEDYQVSYSGTNVRDGAKLVSEAAVKTANDFLNQSVNYGIYLQENIGFKNKAFIDLGIRGDKNTSFGKEVGMQFYPKAGLSYVLSSEPWMGDFFSTLRLRANYGVAGNLPPAYANDKTVRFLGFGGEQAAFFGQLGNEFLKPEKTKTWEAGIDANFLDNRMNLSAGYYNAKTIDALFYLRLAPSYGYSSNQLFNIGEIENKGWETRLSLVPVRTENTELTLSGSFNTVKNKVLDTGGAPAFNINGFSERTIQTVVQEGYPVGFLRGYYGIFDDNGVLKESIPLSYLGTTIPEYYGNVGLNFRYKNFNLFSSGSYQMGAYASNWDAQFRFLYGASDDNVPAGEINQNGRKNWLSFSNAFIEKTDFLKIRNIGMTYTFDLNNNQSLTAGFNAINPFNFAKSSFDPEATIPGGAQGQGGATTGGISYATYSAPREFLISLKYNF</sequence>
<evidence type="ECO:0000313" key="16">
    <source>
        <dbReference type="Proteomes" id="UP000184335"/>
    </source>
</evidence>
<protein>
    <submittedName>
        <fullName evidence="15">Outer membrane receptor proteins, mostly Fe transport</fullName>
    </submittedName>
</protein>
<feature type="domain" description="TonB-dependent receptor-like beta-barrel" evidence="13">
    <location>
        <begin position="291"/>
        <end position="827"/>
    </location>
</feature>
<dbReference type="GO" id="GO:0009279">
    <property type="term" value="C:cell outer membrane"/>
    <property type="evidence" value="ECO:0007669"/>
    <property type="project" value="UniProtKB-SubCell"/>
</dbReference>
<accession>A0A1M6DRT0</accession>
<evidence type="ECO:0000256" key="8">
    <source>
        <dbReference type="ARBA" id="ARBA00023170"/>
    </source>
</evidence>
<comment type="subcellular location">
    <subcellularLocation>
        <location evidence="1 10">Cell outer membrane</location>
        <topology evidence="1 10">Multi-pass membrane protein</topology>
    </subcellularLocation>
</comment>
<dbReference type="Gene3D" id="2.40.170.20">
    <property type="entry name" value="TonB-dependent receptor, beta-barrel domain"/>
    <property type="match status" value="1"/>
</dbReference>
<keyword evidence="7 10" id="KW-0472">Membrane</keyword>
<evidence type="ECO:0000256" key="12">
    <source>
        <dbReference type="SAM" id="SignalP"/>
    </source>
</evidence>
<keyword evidence="4 10" id="KW-0812">Transmembrane</keyword>
<proteinExistence type="inferred from homology"/>
<evidence type="ECO:0000256" key="2">
    <source>
        <dbReference type="ARBA" id="ARBA00022448"/>
    </source>
</evidence>
<dbReference type="SUPFAM" id="SSF56935">
    <property type="entry name" value="Porins"/>
    <property type="match status" value="1"/>
</dbReference>
<evidence type="ECO:0000259" key="13">
    <source>
        <dbReference type="Pfam" id="PF00593"/>
    </source>
</evidence>
<keyword evidence="9 10" id="KW-0998">Cell outer membrane</keyword>
<feature type="signal peptide" evidence="12">
    <location>
        <begin position="1"/>
        <end position="25"/>
    </location>
</feature>
<keyword evidence="3 10" id="KW-1134">Transmembrane beta strand</keyword>
<evidence type="ECO:0000256" key="9">
    <source>
        <dbReference type="ARBA" id="ARBA00023237"/>
    </source>
</evidence>
<keyword evidence="6 11" id="KW-0798">TonB box</keyword>
<keyword evidence="5 12" id="KW-0732">Signal</keyword>
<dbReference type="Gene3D" id="2.170.130.10">
    <property type="entry name" value="TonB-dependent receptor, plug domain"/>
    <property type="match status" value="1"/>
</dbReference>
<evidence type="ECO:0000256" key="10">
    <source>
        <dbReference type="PROSITE-ProRule" id="PRU01360"/>
    </source>
</evidence>
<dbReference type="PANTHER" id="PTHR30069">
    <property type="entry name" value="TONB-DEPENDENT OUTER MEMBRANE RECEPTOR"/>
    <property type="match status" value="1"/>
</dbReference>
<name>A0A1M6DRT0_9FLAO</name>
<dbReference type="OrthoDB" id="9768177at2"/>